<dbReference type="GO" id="GO:0005886">
    <property type="term" value="C:plasma membrane"/>
    <property type="evidence" value="ECO:0007669"/>
    <property type="project" value="UniProtKB-SubCell"/>
</dbReference>
<feature type="transmembrane region" description="Helical" evidence="6">
    <location>
        <begin position="208"/>
        <end position="231"/>
    </location>
</feature>
<evidence type="ECO:0000313" key="8">
    <source>
        <dbReference type="EMBL" id="MBA8824613.1"/>
    </source>
</evidence>
<feature type="transmembrane region" description="Helical" evidence="6">
    <location>
        <begin position="425"/>
        <end position="446"/>
    </location>
</feature>
<feature type="transmembrane region" description="Helical" evidence="6">
    <location>
        <begin position="32"/>
        <end position="52"/>
    </location>
</feature>
<feature type="transmembrane region" description="Helical" evidence="6">
    <location>
        <begin position="736"/>
        <end position="763"/>
    </location>
</feature>
<keyword evidence="5 6" id="KW-0472">Membrane</keyword>
<feature type="domain" description="ABC3 transporter permease C-terminal" evidence="7">
    <location>
        <begin position="693"/>
        <end position="795"/>
    </location>
</feature>
<keyword evidence="2" id="KW-1003">Cell membrane</keyword>
<name>A0A839DU90_9PSEU</name>
<dbReference type="Proteomes" id="UP000569329">
    <property type="component" value="Unassembled WGS sequence"/>
</dbReference>
<feature type="transmembrane region" description="Helical" evidence="6">
    <location>
        <begin position="306"/>
        <end position="326"/>
    </location>
</feature>
<feature type="transmembrane region" description="Helical" evidence="6">
    <location>
        <begin position="683"/>
        <end position="708"/>
    </location>
</feature>
<gene>
    <name evidence="8" type="ORF">FHX42_001960</name>
</gene>
<comment type="subcellular location">
    <subcellularLocation>
        <location evidence="1">Cell membrane</location>
        <topology evidence="1">Multi-pass membrane protein</topology>
    </subcellularLocation>
</comment>
<proteinExistence type="predicted"/>
<dbReference type="InterPro" id="IPR003838">
    <property type="entry name" value="ABC3_permease_C"/>
</dbReference>
<evidence type="ECO:0000256" key="4">
    <source>
        <dbReference type="ARBA" id="ARBA00022989"/>
    </source>
</evidence>
<feature type="transmembrane region" description="Helical" evidence="6">
    <location>
        <begin position="263"/>
        <end position="286"/>
    </location>
</feature>
<evidence type="ECO:0000256" key="2">
    <source>
        <dbReference type="ARBA" id="ARBA00022475"/>
    </source>
</evidence>
<feature type="transmembrane region" description="Helical" evidence="6">
    <location>
        <begin position="347"/>
        <end position="366"/>
    </location>
</feature>
<dbReference type="AlphaFoldDB" id="A0A839DU90"/>
<dbReference type="EMBL" id="JACGWZ010000002">
    <property type="protein sequence ID" value="MBA8824613.1"/>
    <property type="molecule type" value="Genomic_DNA"/>
</dbReference>
<dbReference type="PANTHER" id="PTHR30287:SF2">
    <property type="entry name" value="BLL1001 PROTEIN"/>
    <property type="match status" value="1"/>
</dbReference>
<keyword evidence="3 6" id="KW-0812">Transmembrane</keyword>
<evidence type="ECO:0000256" key="6">
    <source>
        <dbReference type="SAM" id="Phobius"/>
    </source>
</evidence>
<evidence type="ECO:0000313" key="9">
    <source>
        <dbReference type="Proteomes" id="UP000569329"/>
    </source>
</evidence>
<protein>
    <submittedName>
        <fullName evidence="8">ABC-type antimicrobial peptide transport system permease subunit</fullName>
    </submittedName>
</protein>
<keyword evidence="9" id="KW-1185">Reference proteome</keyword>
<evidence type="ECO:0000256" key="3">
    <source>
        <dbReference type="ARBA" id="ARBA00022692"/>
    </source>
</evidence>
<reference evidence="8 9" key="1">
    <citation type="submission" date="2020-07" db="EMBL/GenBank/DDBJ databases">
        <title>Sequencing the genomes of 1000 actinobacteria strains.</title>
        <authorList>
            <person name="Klenk H.-P."/>
        </authorList>
    </citation>
    <scope>NUCLEOTIDE SEQUENCE [LARGE SCALE GENOMIC DNA]</scope>
    <source>
        <strain evidence="8 9">DSM 45975</strain>
    </source>
</reference>
<dbReference type="InterPro" id="IPR038766">
    <property type="entry name" value="Membrane_comp_ABC_pdt"/>
</dbReference>
<dbReference type="Pfam" id="PF02687">
    <property type="entry name" value="FtsX"/>
    <property type="match status" value="2"/>
</dbReference>
<evidence type="ECO:0000259" key="7">
    <source>
        <dbReference type="Pfam" id="PF02687"/>
    </source>
</evidence>
<organism evidence="8 9">
    <name type="scientific">Halosaccharopolyspora lacisalsi</name>
    <dbReference type="NCBI Taxonomy" id="1000566"/>
    <lineage>
        <taxon>Bacteria</taxon>
        <taxon>Bacillati</taxon>
        <taxon>Actinomycetota</taxon>
        <taxon>Actinomycetes</taxon>
        <taxon>Pseudonocardiales</taxon>
        <taxon>Pseudonocardiaceae</taxon>
        <taxon>Halosaccharopolyspora</taxon>
    </lineage>
</organism>
<feature type="transmembrane region" description="Helical" evidence="6">
    <location>
        <begin position="378"/>
        <end position="397"/>
    </location>
</feature>
<sequence>MTRRSSARARLGDLALGIRLAVGGDRTPWGRLLLTAVGIGLGVGVLLLAASVPTMKQARDERQNARQEIAGVLSHYPHSSRYQDSHDPSMLVTRASTEFRDQRIQGRALEPLSPDAPVPPGLQRIPGPGQMVVSPALRELLRGSGGELLKPRLPDHVVGVIDKEGLISPNELFYYTGTTNLSEGGTTVAAVYPGDSPSTNTRSLSGQMWIILSFGVTVLLVPIVVFVVSTTRMAEAARERRLAALRLVGADGKQIRRIASGEALVGAVFGVLLGWAVFLGGAQLVPHITLLEFSTFASDIRPVWEFAVLVTLGVPAAAVITAQAAMRRTIIEPLGIVRRTKPSSRGIVWRLVPMALGVVGLLLVGASSERISQLQIPFLASIVLLLIGVPLVLPWAVERVVRWSSARSVTWQLALRRLQLSSGTAARSVSAIAVVLTGVIALQTVLATSVATFQAQAHDGPTHQVATPSRHEVKVRGTLEHPGKGMAELADALEGLPSTGEVDGTAGVRFAVPEQQRGPRRSRYTGATIVDCATLLERDVVTRCSAGDVFQSPEHSRRTPSGAIRPGERLRATSTYHGSAGLEGTPGEVTTWRAPAELKPFEVSESRQYRYDMSYLLITPQAAENIPWWARNVELGLDFTASASPDAIERVRNVAAEYLEFASVRRISGYSPLPSDDAMVFRLIRYGLLLGTLVAFALIGCGLFVTAAEQIQERRRPMAVLAAVGARRRTLGWSAFLQNGVPMLVAVAVSVVVGLSLGVLVVMVTSLDNLAFDPLGLLGLVGIAAASVLVVTGLTMPALRRAMHPEGLRTE</sequence>
<evidence type="ECO:0000256" key="1">
    <source>
        <dbReference type="ARBA" id="ARBA00004651"/>
    </source>
</evidence>
<accession>A0A839DU90</accession>
<dbReference type="PANTHER" id="PTHR30287">
    <property type="entry name" value="MEMBRANE COMPONENT OF PREDICTED ABC SUPERFAMILY METABOLITE UPTAKE TRANSPORTER"/>
    <property type="match status" value="1"/>
</dbReference>
<feature type="domain" description="ABC3 transporter permease C-terminal" evidence="7">
    <location>
        <begin position="216"/>
        <end position="328"/>
    </location>
</feature>
<dbReference type="RefSeq" id="WP_182543859.1">
    <property type="nucleotide sequence ID" value="NZ_JACGWZ010000002.1"/>
</dbReference>
<feature type="transmembrane region" description="Helical" evidence="6">
    <location>
        <begin position="775"/>
        <end position="799"/>
    </location>
</feature>
<keyword evidence="4 6" id="KW-1133">Transmembrane helix</keyword>
<evidence type="ECO:0000256" key="5">
    <source>
        <dbReference type="ARBA" id="ARBA00023136"/>
    </source>
</evidence>
<comment type="caution">
    <text evidence="8">The sequence shown here is derived from an EMBL/GenBank/DDBJ whole genome shotgun (WGS) entry which is preliminary data.</text>
</comment>